<protein>
    <submittedName>
        <fullName evidence="1">Uncharacterized protein</fullName>
    </submittedName>
</protein>
<dbReference type="EMBL" id="JAHHGZ010000051">
    <property type="protein sequence ID" value="MBW4671674.1"/>
    <property type="molecule type" value="Genomic_DNA"/>
</dbReference>
<comment type="caution">
    <text evidence="1">The sequence shown here is derived from an EMBL/GenBank/DDBJ whole genome shotgun (WGS) entry which is preliminary data.</text>
</comment>
<dbReference type="AlphaFoldDB" id="A0A951QT54"/>
<reference evidence="1" key="2">
    <citation type="journal article" date="2022" name="Microbiol. Resour. Announc.">
        <title>Metagenome Sequencing to Explore Phylogenomics of Terrestrial Cyanobacteria.</title>
        <authorList>
            <person name="Ward R.D."/>
            <person name="Stajich J.E."/>
            <person name="Johansen J.R."/>
            <person name="Huntemann M."/>
            <person name="Clum A."/>
            <person name="Foster B."/>
            <person name="Foster B."/>
            <person name="Roux S."/>
            <person name="Palaniappan K."/>
            <person name="Varghese N."/>
            <person name="Mukherjee S."/>
            <person name="Reddy T.B.K."/>
            <person name="Daum C."/>
            <person name="Copeland A."/>
            <person name="Chen I.A."/>
            <person name="Ivanova N.N."/>
            <person name="Kyrpides N.C."/>
            <person name="Shapiro N."/>
            <person name="Eloe-Fadrosh E.A."/>
            <person name="Pietrasiak N."/>
        </authorList>
    </citation>
    <scope>NUCLEOTIDE SEQUENCE</scope>
    <source>
        <strain evidence="1">GSE-NOS-MK-12-04C</strain>
    </source>
</reference>
<organism evidence="1 2">
    <name type="scientific">Cyanomargarita calcarea GSE-NOS-MK-12-04C</name>
    <dbReference type="NCBI Taxonomy" id="2839659"/>
    <lineage>
        <taxon>Bacteria</taxon>
        <taxon>Bacillati</taxon>
        <taxon>Cyanobacteriota</taxon>
        <taxon>Cyanophyceae</taxon>
        <taxon>Nostocales</taxon>
        <taxon>Cyanomargaritaceae</taxon>
        <taxon>Cyanomargarita</taxon>
    </lineage>
</organism>
<reference evidence="1" key="1">
    <citation type="submission" date="2021-05" db="EMBL/GenBank/DDBJ databases">
        <authorList>
            <person name="Pietrasiak N."/>
            <person name="Ward R."/>
            <person name="Stajich J.E."/>
            <person name="Kurbessoian T."/>
        </authorList>
    </citation>
    <scope>NUCLEOTIDE SEQUENCE</scope>
    <source>
        <strain evidence="1">GSE-NOS-MK-12-04C</strain>
    </source>
</reference>
<dbReference type="Proteomes" id="UP000729701">
    <property type="component" value="Unassembled WGS sequence"/>
</dbReference>
<sequence length="208" mass="23142">MPYSEFTLSKVKKIFDLSTSEDADIFASYPEVHCSDYLAQTLKYNVPLALASNSEKARSEMIIAPILIEISKQLQSRFSLFSGIEFNVDNEKGLNGFCDFIISSSSERLFINAPVIMLVEAKNENIKGGLGQCIAEMVAAQLFNEREGNQISAIYGTVTSGTNWKFLRLVGKIVEIDLVEYYLTNINKILGIIISGITQNLSEPNHQI</sequence>
<gene>
    <name evidence="1" type="ORF">KME60_30670</name>
</gene>
<evidence type="ECO:0000313" key="2">
    <source>
        <dbReference type="Proteomes" id="UP000729701"/>
    </source>
</evidence>
<name>A0A951QT54_9CYAN</name>
<evidence type="ECO:0000313" key="1">
    <source>
        <dbReference type="EMBL" id="MBW4671674.1"/>
    </source>
</evidence>
<accession>A0A951QT54</accession>
<proteinExistence type="predicted"/>